<dbReference type="GO" id="GO:0016020">
    <property type="term" value="C:membrane"/>
    <property type="evidence" value="ECO:0007669"/>
    <property type="project" value="InterPro"/>
</dbReference>
<feature type="transmembrane region" description="Helical" evidence="1">
    <location>
        <begin position="34"/>
        <end position="52"/>
    </location>
</feature>
<gene>
    <name evidence="2" type="ORF">CVT23_05095</name>
</gene>
<feature type="transmembrane region" description="Helical" evidence="1">
    <location>
        <begin position="99"/>
        <end position="120"/>
    </location>
</feature>
<keyword evidence="1" id="KW-0812">Transmembrane</keyword>
<accession>A0A2M9G4V1</accession>
<keyword evidence="1" id="KW-0472">Membrane</keyword>
<dbReference type="EMBL" id="PHIG01000018">
    <property type="protein sequence ID" value="PJK30747.1"/>
    <property type="molecule type" value="Genomic_DNA"/>
</dbReference>
<keyword evidence="1" id="KW-1133">Transmembrane helix</keyword>
<dbReference type="RefSeq" id="WP_109794219.1">
    <property type="nucleotide sequence ID" value="NZ_PHIG01000018.1"/>
</dbReference>
<comment type="caution">
    <text evidence="2">The sequence shown here is derived from an EMBL/GenBank/DDBJ whole genome shotgun (WGS) entry which is preliminary data.</text>
</comment>
<name>A0A2M9G4V1_9PROT</name>
<dbReference type="Pfam" id="PF05656">
    <property type="entry name" value="DUF805"/>
    <property type="match status" value="1"/>
</dbReference>
<evidence type="ECO:0000313" key="3">
    <source>
        <dbReference type="Proteomes" id="UP000229498"/>
    </source>
</evidence>
<sequence>MEGIWIWAPVVALIGVAVVAVATERSGQRMPRAAFFGLTVAAWIVGGLLERLAEYAAAHWAPNIGLTVTIVSLLLMAVVGWFYFRIAARRSRDAIGSRALAFAMAVPVIGLLAMLTLFFWPSQAEDPPDPHGVFV</sequence>
<feature type="transmembrane region" description="Helical" evidence="1">
    <location>
        <begin position="6"/>
        <end position="22"/>
    </location>
</feature>
<evidence type="ECO:0000256" key="1">
    <source>
        <dbReference type="SAM" id="Phobius"/>
    </source>
</evidence>
<evidence type="ECO:0000313" key="2">
    <source>
        <dbReference type="EMBL" id="PJK30747.1"/>
    </source>
</evidence>
<dbReference type="AlphaFoldDB" id="A0A2M9G4V1"/>
<protein>
    <submittedName>
        <fullName evidence="2">Uncharacterized protein</fullName>
    </submittedName>
</protein>
<dbReference type="Proteomes" id="UP000229498">
    <property type="component" value="Unassembled WGS sequence"/>
</dbReference>
<feature type="transmembrane region" description="Helical" evidence="1">
    <location>
        <begin position="64"/>
        <end position="87"/>
    </location>
</feature>
<dbReference type="InterPro" id="IPR008523">
    <property type="entry name" value="DUF805"/>
</dbReference>
<reference evidence="2 3" key="1">
    <citation type="submission" date="2017-11" db="EMBL/GenBank/DDBJ databases">
        <title>Draft genome sequence of Rhizobiales bacterium SY3-13.</title>
        <authorList>
            <person name="Sun C."/>
        </authorList>
    </citation>
    <scope>NUCLEOTIDE SEQUENCE [LARGE SCALE GENOMIC DNA]</scope>
    <source>
        <strain evidence="2 3">SY3-13</strain>
    </source>
</reference>
<proteinExistence type="predicted"/>
<organism evidence="2 3">
    <name type="scientific">Minwuia thermotolerans</name>
    <dbReference type="NCBI Taxonomy" id="2056226"/>
    <lineage>
        <taxon>Bacteria</taxon>
        <taxon>Pseudomonadati</taxon>
        <taxon>Pseudomonadota</taxon>
        <taxon>Alphaproteobacteria</taxon>
        <taxon>Minwuiales</taxon>
        <taxon>Minwuiaceae</taxon>
        <taxon>Minwuia</taxon>
    </lineage>
</organism>
<keyword evidence="3" id="KW-1185">Reference proteome</keyword>